<dbReference type="GO" id="GO:0004175">
    <property type="term" value="F:endopeptidase activity"/>
    <property type="evidence" value="ECO:0007669"/>
    <property type="project" value="TreeGrafter"/>
</dbReference>
<dbReference type="Gene3D" id="3.90.226.10">
    <property type="entry name" value="2-enoyl-CoA Hydratase, Chain A, domain 1"/>
    <property type="match status" value="1"/>
</dbReference>
<dbReference type="SUPFAM" id="SSF47090">
    <property type="entry name" value="PGBD-like"/>
    <property type="match status" value="1"/>
</dbReference>
<dbReference type="PANTHER" id="PTHR32060">
    <property type="entry name" value="TAIL-SPECIFIC PROTEASE"/>
    <property type="match status" value="1"/>
</dbReference>
<accession>A0A2S5GBX3</accession>
<dbReference type="SMART" id="SM00228">
    <property type="entry name" value="PDZ"/>
    <property type="match status" value="1"/>
</dbReference>
<dbReference type="InterPro" id="IPR029045">
    <property type="entry name" value="ClpP/crotonase-like_dom_sf"/>
</dbReference>
<dbReference type="SMART" id="SM00245">
    <property type="entry name" value="TSPc"/>
    <property type="match status" value="1"/>
</dbReference>
<evidence type="ECO:0000259" key="6">
    <source>
        <dbReference type="PROSITE" id="PS50106"/>
    </source>
</evidence>
<dbReference type="InterPro" id="IPR005151">
    <property type="entry name" value="Tail-specific_protease"/>
</dbReference>
<evidence type="ECO:0000256" key="5">
    <source>
        <dbReference type="RuleBase" id="RU004404"/>
    </source>
</evidence>
<reference evidence="7 8" key="1">
    <citation type="submission" date="2018-02" db="EMBL/GenBank/DDBJ databases">
        <title>Jeotgalibacillus proteolyticum sp. nov. a protease producing bacterium isolated from ocean sediments of Laizhou Bay.</title>
        <authorList>
            <person name="Li Y."/>
        </authorList>
    </citation>
    <scope>NUCLEOTIDE SEQUENCE [LARGE SCALE GENOMIC DNA]</scope>
    <source>
        <strain evidence="7 8">22-7</strain>
    </source>
</reference>
<dbReference type="Gene3D" id="2.30.42.10">
    <property type="match status" value="1"/>
</dbReference>
<dbReference type="Proteomes" id="UP000239047">
    <property type="component" value="Unassembled WGS sequence"/>
</dbReference>
<evidence type="ECO:0000256" key="3">
    <source>
        <dbReference type="ARBA" id="ARBA00022801"/>
    </source>
</evidence>
<proteinExistence type="inferred from homology"/>
<comment type="caution">
    <text evidence="7">The sequence shown here is derived from an EMBL/GenBank/DDBJ whole genome shotgun (WGS) entry which is preliminary data.</text>
</comment>
<sequence>MKSLKKYNKLLLMITCMVLGAALFFAVEHLVLKKGEGHQTKEAEVTETLKKLQKAQNLITESYVEKVDSAKLLDGAIQGMVASLGDPYSVYMDEETSRQFEQSLDSSFSGIGAEVTKEGEDFIIVDRFKGSPAEKAGIKPNDKIKTIDGKSIQSLTLYQVTAKIRGPKGSKVQIGVERGDHAKDLVITVTRDDIPIETVHSKRFKKGNGYIGYLEITTFAEGTAKDLKEELTRLEAEGIDGLILDVRGNPGGLLSSVHEVLDEFVTGKKPFMHIEKRNGDREPLKSVLKEKKDYPIATLIDGGSASAAEILAAGMQEVEGYPLIGVTTFGKGTVQQSFDLGDGSQMKLTMSKWLTPNKKWIHKKGIAPTLEVMQPPVFELVPLQSAVVLKKGMNNEKIAVLQNMLNGLGLDVDRTDGYFSASTEKAVQNFQKTVGLTQNGEANTATLNELDKAIQSYKENPKNDHQLQSAIEFITKNE</sequence>
<keyword evidence="8" id="KW-1185">Reference proteome</keyword>
<dbReference type="InterPro" id="IPR036366">
    <property type="entry name" value="PGBDSf"/>
</dbReference>
<dbReference type="GO" id="GO:0006508">
    <property type="term" value="P:proteolysis"/>
    <property type="evidence" value="ECO:0007669"/>
    <property type="project" value="UniProtKB-KW"/>
</dbReference>
<dbReference type="InterPro" id="IPR036365">
    <property type="entry name" value="PGBD-like_sf"/>
</dbReference>
<dbReference type="FunFam" id="2.30.42.10:FF:000063">
    <property type="entry name" value="Peptidase, S41 family"/>
    <property type="match status" value="1"/>
</dbReference>
<dbReference type="Pfam" id="PF13180">
    <property type="entry name" value="PDZ_2"/>
    <property type="match status" value="1"/>
</dbReference>
<keyword evidence="3 5" id="KW-0378">Hydrolase</keyword>
<dbReference type="SUPFAM" id="SSF50156">
    <property type="entry name" value="PDZ domain-like"/>
    <property type="match status" value="1"/>
</dbReference>
<evidence type="ECO:0000256" key="2">
    <source>
        <dbReference type="ARBA" id="ARBA00022670"/>
    </source>
</evidence>
<evidence type="ECO:0000256" key="1">
    <source>
        <dbReference type="ARBA" id="ARBA00009179"/>
    </source>
</evidence>
<dbReference type="InterPro" id="IPR001478">
    <property type="entry name" value="PDZ"/>
</dbReference>
<dbReference type="NCBIfam" id="TIGR00225">
    <property type="entry name" value="prc"/>
    <property type="match status" value="1"/>
</dbReference>
<gene>
    <name evidence="7" type="ORF">C4B60_11570</name>
</gene>
<dbReference type="SUPFAM" id="SSF52096">
    <property type="entry name" value="ClpP/crotonase"/>
    <property type="match status" value="1"/>
</dbReference>
<dbReference type="AlphaFoldDB" id="A0A2S5GBX3"/>
<dbReference type="Gene3D" id="1.10.101.10">
    <property type="entry name" value="PGBD-like superfamily/PGBD"/>
    <property type="match status" value="1"/>
</dbReference>
<dbReference type="Pfam" id="PF01471">
    <property type="entry name" value="PG_binding_1"/>
    <property type="match status" value="1"/>
</dbReference>
<dbReference type="GO" id="GO:0007165">
    <property type="term" value="P:signal transduction"/>
    <property type="evidence" value="ECO:0007669"/>
    <property type="project" value="TreeGrafter"/>
</dbReference>
<dbReference type="Gene3D" id="3.30.750.44">
    <property type="match status" value="1"/>
</dbReference>
<dbReference type="InterPro" id="IPR002477">
    <property type="entry name" value="Peptidoglycan-bd-like"/>
</dbReference>
<dbReference type="InterPro" id="IPR055210">
    <property type="entry name" value="CtpA/B_N"/>
</dbReference>
<keyword evidence="2 5" id="KW-0645">Protease</keyword>
<dbReference type="InterPro" id="IPR004447">
    <property type="entry name" value="Peptidase_S41A"/>
</dbReference>
<feature type="domain" description="PDZ" evidence="6">
    <location>
        <begin position="101"/>
        <end position="165"/>
    </location>
</feature>
<dbReference type="PANTHER" id="PTHR32060:SF29">
    <property type="entry name" value="CARBOXY-TERMINAL PROCESSING PROTEASE CTPB"/>
    <property type="match status" value="1"/>
</dbReference>
<evidence type="ECO:0000313" key="8">
    <source>
        <dbReference type="Proteomes" id="UP000239047"/>
    </source>
</evidence>
<evidence type="ECO:0000256" key="4">
    <source>
        <dbReference type="ARBA" id="ARBA00022825"/>
    </source>
</evidence>
<comment type="similarity">
    <text evidence="1 5">Belongs to the peptidase S41A family.</text>
</comment>
<keyword evidence="4 5" id="KW-0720">Serine protease</keyword>
<organism evidence="7 8">
    <name type="scientific">Jeotgalibacillus proteolyticus</name>
    <dbReference type="NCBI Taxonomy" id="2082395"/>
    <lineage>
        <taxon>Bacteria</taxon>
        <taxon>Bacillati</taxon>
        <taxon>Bacillota</taxon>
        <taxon>Bacilli</taxon>
        <taxon>Bacillales</taxon>
        <taxon>Caryophanaceae</taxon>
        <taxon>Jeotgalibacillus</taxon>
    </lineage>
</organism>
<dbReference type="Pfam" id="PF03572">
    <property type="entry name" value="Peptidase_S41"/>
    <property type="match status" value="1"/>
</dbReference>
<dbReference type="PROSITE" id="PS50106">
    <property type="entry name" value="PDZ"/>
    <property type="match status" value="1"/>
</dbReference>
<protein>
    <submittedName>
        <fullName evidence="7">Peptidase S41</fullName>
    </submittedName>
</protein>
<dbReference type="CDD" id="cd07560">
    <property type="entry name" value="Peptidase_S41_CPP"/>
    <property type="match status" value="1"/>
</dbReference>
<name>A0A2S5GBX3_9BACL</name>
<dbReference type="FunFam" id="3.30.750.44:FF:000001">
    <property type="entry name" value="S41 family peptidase"/>
    <property type="match status" value="1"/>
</dbReference>
<dbReference type="CDD" id="cd06782">
    <property type="entry name" value="cpPDZ_CPP-like"/>
    <property type="match status" value="1"/>
</dbReference>
<dbReference type="GO" id="GO:0008236">
    <property type="term" value="F:serine-type peptidase activity"/>
    <property type="evidence" value="ECO:0007669"/>
    <property type="project" value="UniProtKB-KW"/>
</dbReference>
<dbReference type="OrthoDB" id="9812068at2"/>
<dbReference type="EMBL" id="PREZ01000004">
    <property type="protein sequence ID" value="PPA70510.1"/>
    <property type="molecule type" value="Genomic_DNA"/>
</dbReference>
<dbReference type="Pfam" id="PF22694">
    <property type="entry name" value="CtpB_N-like"/>
    <property type="match status" value="1"/>
</dbReference>
<dbReference type="InterPro" id="IPR036034">
    <property type="entry name" value="PDZ_sf"/>
</dbReference>
<evidence type="ECO:0000313" key="7">
    <source>
        <dbReference type="EMBL" id="PPA70510.1"/>
    </source>
</evidence>
<dbReference type="GO" id="GO:0030288">
    <property type="term" value="C:outer membrane-bounded periplasmic space"/>
    <property type="evidence" value="ECO:0007669"/>
    <property type="project" value="TreeGrafter"/>
</dbReference>